<accession>A0A158ABF5</accession>
<proteinExistence type="predicted"/>
<keyword evidence="2" id="KW-1185">Reference proteome</keyword>
<dbReference type="EMBL" id="FCOF02000007">
    <property type="protein sequence ID" value="SAK55035.1"/>
    <property type="molecule type" value="Genomic_DNA"/>
</dbReference>
<organism evidence="1 2">
    <name type="scientific">Caballeronia catudaia</name>
    <dbReference type="NCBI Taxonomy" id="1777136"/>
    <lineage>
        <taxon>Bacteria</taxon>
        <taxon>Pseudomonadati</taxon>
        <taxon>Pseudomonadota</taxon>
        <taxon>Betaproteobacteria</taxon>
        <taxon>Burkholderiales</taxon>
        <taxon>Burkholderiaceae</taxon>
        <taxon>Caballeronia</taxon>
    </lineage>
</organism>
<sequence length="56" mass="6314">MNDSVSMALQGQAMAAERFRSKRATVTEFVRRHHTKLDNSWTTAHVQSNGVNRANV</sequence>
<dbReference type="RefSeq" id="WP_159462776.1">
    <property type="nucleotide sequence ID" value="NZ_FCOF02000007.1"/>
</dbReference>
<dbReference type="Proteomes" id="UP000054870">
    <property type="component" value="Unassembled WGS sequence"/>
</dbReference>
<reference evidence="1" key="1">
    <citation type="submission" date="2016-01" db="EMBL/GenBank/DDBJ databases">
        <authorList>
            <person name="Peeters C."/>
        </authorList>
    </citation>
    <scope>NUCLEOTIDE SEQUENCE [LARGE SCALE GENOMIC DNA]</scope>
    <source>
        <strain evidence="1">LMG 29318</strain>
    </source>
</reference>
<evidence type="ECO:0000313" key="2">
    <source>
        <dbReference type="Proteomes" id="UP000054870"/>
    </source>
</evidence>
<protein>
    <submittedName>
        <fullName evidence="1">Uncharacterized protein</fullName>
    </submittedName>
</protein>
<dbReference type="AlphaFoldDB" id="A0A158ABF5"/>
<comment type="caution">
    <text evidence="1">The sequence shown here is derived from an EMBL/GenBank/DDBJ whole genome shotgun (WGS) entry which is preliminary data.</text>
</comment>
<name>A0A158ABF5_9BURK</name>
<gene>
    <name evidence="1" type="ORF">AWB75_01963</name>
</gene>
<evidence type="ECO:0000313" key="1">
    <source>
        <dbReference type="EMBL" id="SAK55035.1"/>
    </source>
</evidence>